<accession>A0A1B9BU89</accession>
<sequence length="150" mass="16562">MKNDNERVREVAQTRAIEAKAEELRKAKNSTARHRDALIAVAVQGRRTPAVSGYLNTLKRHRPGHYVRFLEDEQVMVAYAASLAAGDVVVKEQQPTSIAGNVVFGAFPDHARSQQRRKAVSAQGKGMSPLQRAMLEIGIAPPNIVLRRVK</sequence>
<proteinExistence type="predicted"/>
<protein>
    <submittedName>
        <fullName evidence="1">Uncharacterized protein</fullName>
    </submittedName>
</protein>
<comment type="caution">
    <text evidence="1">The sequence shown here is derived from an EMBL/GenBank/DDBJ whole genome shotgun (WGS) entry which is preliminary data.</text>
</comment>
<dbReference type="EMBL" id="MASQ01000182">
    <property type="protein sequence ID" value="OCB01272.1"/>
    <property type="molecule type" value="Genomic_DNA"/>
</dbReference>
<evidence type="ECO:0000313" key="2">
    <source>
        <dbReference type="Proteomes" id="UP000093129"/>
    </source>
</evidence>
<reference evidence="1 2" key="1">
    <citation type="submission" date="2016-07" db="EMBL/GenBank/DDBJ databases">
        <title>Draft genome of a psychrotolerant acidophile Acidithiobacillus ferrivorans strain YL15.</title>
        <authorList>
            <person name="Peng T."/>
            <person name="Ma L."/>
            <person name="Nan M."/>
            <person name="An N."/>
            <person name="Wang M."/>
            <person name="Qiu G."/>
            <person name="Zeng W."/>
        </authorList>
    </citation>
    <scope>NUCLEOTIDE SEQUENCE [LARGE SCALE GENOMIC DNA]</scope>
    <source>
        <strain evidence="1 2">YL15</strain>
    </source>
</reference>
<name>A0A1B9BU89_9PROT</name>
<dbReference type="Proteomes" id="UP000093129">
    <property type="component" value="Unassembled WGS sequence"/>
</dbReference>
<evidence type="ECO:0000313" key="1">
    <source>
        <dbReference type="EMBL" id="OCB01272.1"/>
    </source>
</evidence>
<dbReference type="AlphaFoldDB" id="A0A1B9BU89"/>
<organism evidence="1 2">
    <name type="scientific">Acidithiobacillus ferrivorans</name>
    <dbReference type="NCBI Taxonomy" id="160808"/>
    <lineage>
        <taxon>Bacteria</taxon>
        <taxon>Pseudomonadati</taxon>
        <taxon>Pseudomonadota</taxon>
        <taxon>Acidithiobacillia</taxon>
        <taxon>Acidithiobacillales</taxon>
        <taxon>Acidithiobacillaceae</taxon>
        <taxon>Acidithiobacillus</taxon>
    </lineage>
</organism>
<dbReference type="RefSeq" id="WP_065414451.1">
    <property type="nucleotide sequence ID" value="NZ_MASQ01000182.1"/>
</dbReference>
<gene>
    <name evidence="1" type="ORF">BBC27_04905</name>
</gene>